<dbReference type="InterPro" id="IPR009061">
    <property type="entry name" value="DNA-bd_dom_put_sf"/>
</dbReference>
<dbReference type="RefSeq" id="WP_006843409.1">
    <property type="nucleotide sequence ID" value="NZ_AQWJ01000003.1"/>
</dbReference>
<dbReference type="GeneID" id="78082676"/>
<evidence type="ECO:0000313" key="2">
    <source>
        <dbReference type="EMBL" id="EGK03402.1"/>
    </source>
</evidence>
<dbReference type="AlphaFoldDB" id="F8X1D0"/>
<feature type="domain" description="Helix-turn-helix" evidence="1">
    <location>
        <begin position="4"/>
        <end position="52"/>
    </location>
</feature>
<dbReference type="Proteomes" id="UP000006420">
    <property type="component" value="Unassembled WGS sequence"/>
</dbReference>
<reference evidence="2 3" key="1">
    <citation type="submission" date="2011-04" db="EMBL/GenBank/DDBJ databases">
        <title>The Genome Sequence of Dysgonomonas mossii DSM 22836.</title>
        <authorList>
            <consortium name="The Broad Institute Genome Sequencing Platform"/>
            <person name="Earl A."/>
            <person name="Ward D."/>
            <person name="Feldgarden M."/>
            <person name="Gevers D."/>
            <person name="Pudlo N."/>
            <person name="Martens E."/>
            <person name="Allen-Vercoe E."/>
            <person name="Young S.K."/>
            <person name="Zeng Q."/>
            <person name="Gargeya S."/>
            <person name="Fitzgerald M."/>
            <person name="Haas B."/>
            <person name="Abouelleil A."/>
            <person name="Alvarado L."/>
            <person name="Arachchi H.M."/>
            <person name="Berlin A."/>
            <person name="Brown A."/>
            <person name="Chapman S.B."/>
            <person name="Chen Z."/>
            <person name="Dunbar C."/>
            <person name="Freedman E."/>
            <person name="Gearin G."/>
            <person name="Gellesch M."/>
            <person name="Goldberg J."/>
            <person name="Griggs A."/>
            <person name="Gujja S."/>
            <person name="Heiman D."/>
            <person name="Howarth C."/>
            <person name="Larson L."/>
            <person name="Lui A."/>
            <person name="MacDonald P.J.P."/>
            <person name="Mehta T."/>
            <person name="Montmayeur A."/>
            <person name="Murphy C."/>
            <person name="Neiman D."/>
            <person name="Pearson M."/>
            <person name="Priest M."/>
            <person name="Roberts A."/>
            <person name="Saif S."/>
            <person name="Shea T."/>
            <person name="Shenoy N."/>
            <person name="Sisk P."/>
            <person name="Stolte C."/>
            <person name="Sykes S."/>
            <person name="Yandava C."/>
            <person name="Wortman J."/>
            <person name="Nusbaum C."/>
            <person name="Birren B."/>
        </authorList>
    </citation>
    <scope>NUCLEOTIDE SEQUENCE [LARGE SCALE GENOMIC DNA]</scope>
    <source>
        <strain evidence="2 3">DSM 22836</strain>
    </source>
</reference>
<proteinExistence type="predicted"/>
<dbReference type="OrthoDB" id="5524782at2"/>
<keyword evidence="3" id="KW-1185">Reference proteome</keyword>
<organism evidence="2 3">
    <name type="scientific">Dysgonomonas mossii DSM 22836</name>
    <dbReference type="NCBI Taxonomy" id="742767"/>
    <lineage>
        <taxon>Bacteria</taxon>
        <taxon>Pseudomonadati</taxon>
        <taxon>Bacteroidota</taxon>
        <taxon>Bacteroidia</taxon>
        <taxon>Bacteroidales</taxon>
        <taxon>Dysgonomonadaceae</taxon>
        <taxon>Dysgonomonas</taxon>
    </lineage>
</organism>
<dbReference type="InterPro" id="IPR041657">
    <property type="entry name" value="HTH_17"/>
</dbReference>
<dbReference type="STRING" id="742767.HMPREF9456_02039"/>
<sequence length="60" mass="7141">MDALLTNKDVMRIFSISDETIPRLRKQGLQYLKVGSEYRYKLEWIEDYINKKSSLSLNTK</sequence>
<dbReference type="EMBL" id="ADLW01000007">
    <property type="protein sequence ID" value="EGK03402.1"/>
    <property type="molecule type" value="Genomic_DNA"/>
</dbReference>
<dbReference type="HOGENOM" id="CLU_2934001_0_0_10"/>
<protein>
    <recommendedName>
        <fullName evidence="1">Helix-turn-helix domain-containing protein</fullName>
    </recommendedName>
</protein>
<name>F8X1D0_9BACT</name>
<dbReference type="Pfam" id="PF12728">
    <property type="entry name" value="HTH_17"/>
    <property type="match status" value="1"/>
</dbReference>
<evidence type="ECO:0000259" key="1">
    <source>
        <dbReference type="Pfam" id="PF12728"/>
    </source>
</evidence>
<accession>F8X1D0</accession>
<comment type="caution">
    <text evidence="2">The sequence shown here is derived from an EMBL/GenBank/DDBJ whole genome shotgun (WGS) entry which is preliminary data.</text>
</comment>
<evidence type="ECO:0000313" key="3">
    <source>
        <dbReference type="Proteomes" id="UP000006420"/>
    </source>
</evidence>
<gene>
    <name evidence="2" type="ORF">HMPREF9456_02039</name>
</gene>
<dbReference type="SUPFAM" id="SSF46955">
    <property type="entry name" value="Putative DNA-binding domain"/>
    <property type="match status" value="1"/>
</dbReference>